<evidence type="ECO:0000313" key="3">
    <source>
        <dbReference type="EMBL" id="VUG17532.1"/>
    </source>
</evidence>
<feature type="compositionally biased region" description="Polar residues" evidence="1">
    <location>
        <begin position="14"/>
        <end position="31"/>
    </location>
</feature>
<evidence type="ECO:0000313" key="4">
    <source>
        <dbReference type="Proteomes" id="UP000478008"/>
    </source>
</evidence>
<feature type="compositionally biased region" description="Basic and acidic residues" evidence="1">
    <location>
        <begin position="1"/>
        <end position="13"/>
    </location>
</feature>
<protein>
    <submittedName>
        <fullName evidence="3">DEBR0S2_09736g1_1</fullName>
    </submittedName>
</protein>
<dbReference type="GO" id="GO:0005524">
    <property type="term" value="F:ATP binding"/>
    <property type="evidence" value="ECO:0007669"/>
    <property type="project" value="InterPro"/>
</dbReference>
<dbReference type="GO" id="GO:0003677">
    <property type="term" value="F:DNA binding"/>
    <property type="evidence" value="ECO:0007669"/>
    <property type="project" value="TreeGrafter"/>
</dbReference>
<reference evidence="3 4" key="1">
    <citation type="submission" date="2019-07" db="EMBL/GenBank/DDBJ databases">
        <authorList>
            <person name="Friedrich A."/>
            <person name="Schacherer J."/>
        </authorList>
    </citation>
    <scope>NUCLEOTIDE SEQUENCE [LARGE SCALE GENOMIC DNA]</scope>
</reference>
<dbReference type="Proteomes" id="UP000478008">
    <property type="component" value="Unassembled WGS sequence"/>
</dbReference>
<dbReference type="EMBL" id="CABFWN010000002">
    <property type="protein sequence ID" value="VUG17532.1"/>
    <property type="molecule type" value="Genomic_DNA"/>
</dbReference>
<name>A0A7D9CZS6_DEKBR</name>
<dbReference type="AlphaFoldDB" id="A0A7D9CZS6"/>
<organism evidence="3 4">
    <name type="scientific">Dekkera bruxellensis</name>
    <name type="common">Brettanomyces custersii</name>
    <dbReference type="NCBI Taxonomy" id="5007"/>
    <lineage>
        <taxon>Eukaryota</taxon>
        <taxon>Fungi</taxon>
        <taxon>Dikarya</taxon>
        <taxon>Ascomycota</taxon>
        <taxon>Saccharomycotina</taxon>
        <taxon>Pichiomycetes</taxon>
        <taxon>Pichiales</taxon>
        <taxon>Pichiaceae</taxon>
        <taxon>Brettanomyces</taxon>
    </lineage>
</organism>
<evidence type="ECO:0000259" key="2">
    <source>
        <dbReference type="Pfam" id="PF00004"/>
    </source>
</evidence>
<gene>
    <name evidence="3" type="ORF">DEBR0S2_09736G</name>
</gene>
<dbReference type="SUPFAM" id="SSF52540">
    <property type="entry name" value="P-loop containing nucleoside triphosphate hydrolases"/>
    <property type="match status" value="1"/>
</dbReference>
<feature type="region of interest" description="Disordered" evidence="1">
    <location>
        <begin position="382"/>
        <end position="401"/>
    </location>
</feature>
<dbReference type="InterPro" id="IPR027417">
    <property type="entry name" value="P-loop_NTPase"/>
</dbReference>
<keyword evidence="4" id="KW-1185">Reference proteome</keyword>
<dbReference type="PANTHER" id="PTHR23389:SF21">
    <property type="entry name" value="ATPASE FAMILY AAA DOMAIN-CONTAINING PROTEIN 5"/>
    <property type="match status" value="1"/>
</dbReference>
<dbReference type="Gene3D" id="3.40.50.300">
    <property type="entry name" value="P-loop containing nucleotide triphosphate hydrolases"/>
    <property type="match status" value="1"/>
</dbReference>
<accession>A0A7D9CZS6</accession>
<dbReference type="GO" id="GO:0005634">
    <property type="term" value="C:nucleus"/>
    <property type="evidence" value="ECO:0007669"/>
    <property type="project" value="TreeGrafter"/>
</dbReference>
<dbReference type="GO" id="GO:0061860">
    <property type="term" value="F:DNA clamp unloader activity"/>
    <property type="evidence" value="ECO:0007669"/>
    <property type="project" value="TreeGrafter"/>
</dbReference>
<dbReference type="GO" id="GO:0016887">
    <property type="term" value="F:ATP hydrolysis activity"/>
    <property type="evidence" value="ECO:0007669"/>
    <property type="project" value="InterPro"/>
</dbReference>
<feature type="region of interest" description="Disordered" evidence="1">
    <location>
        <begin position="1"/>
        <end position="34"/>
    </location>
</feature>
<dbReference type="InterPro" id="IPR003959">
    <property type="entry name" value="ATPase_AAA_core"/>
</dbReference>
<dbReference type="PANTHER" id="PTHR23389">
    <property type="entry name" value="CHROMOSOME TRANSMISSION FIDELITY FACTOR 18"/>
    <property type="match status" value="1"/>
</dbReference>
<sequence length="778" mass="89984">MDRFFTTKSENRKGSLNGSSTCTKGESTNGKTPADILQLAKKNDKKRHDELIKAKLIALKRDKNDATTIPVVNLIDEEDKPDSGDNLQSIKSKCCNRTQNISSPTYNLASLDTDANCLDMVITGAKDKPSKNSIKLSTLLKNGRFDIAVNRPVFNVCLKVDSKMLRDVVKRDIRVPAENKGFLKSFGIHNSRKPHRPSFEEIVKQFSDNEKQRNTRKTTDYMELPTLKVANFWIVDEADKIEYQNMIAQKLKLPFTSRKEHLEHPFHFSANDYMSFFDKSFKAETCPKVQPFEVFYYPERDATYKMKEEVKRAPKDPRFSRLISNYEYFRENDCTQWCDLFRPKTHSAILQKKATREFLYSWINDAFNKLKNVNPRKRQQFLKRQRKRNKQDSEMGDFIVDDNDGYEEDGREIEKDKFIPSLIVTGSIGCGKTSSIYAIVKEELNGSVFELNSSQPRAKKDINFHLKQIGTTHLVNAETGINHDRTVILFDDVDLIDDEGRDKEFWMGASQLLSYTYRPVIFIARDLTTIPSNIIEESTVINLGLNSAKLVDSYLKLVALSKGFDIDSSILRSLQRGGIRGSIMQLQLFSNRFDKLDVGLVKVCRQQVAAEKSESKKNRNNLSSITGSPISHLSKLRKLDLMRDIKFGIRYIEFTDRTGDVRYYHYNHLCSSQKLSSDRYQTVSFYSQLLFPSGSRKRKLLYNDAYDYTELNPGGSFEYLSDIRFATEVRPLIKSMAKKEYERIHKIRILKRAGEESKLRKNRRMFHANPKDFFEDLN</sequence>
<proteinExistence type="predicted"/>
<feature type="domain" description="ATPase AAA-type core" evidence="2">
    <location>
        <begin position="423"/>
        <end position="500"/>
    </location>
</feature>
<dbReference type="Pfam" id="PF00004">
    <property type="entry name" value="AAA"/>
    <property type="match status" value="1"/>
</dbReference>
<evidence type="ECO:0000256" key="1">
    <source>
        <dbReference type="SAM" id="MobiDB-lite"/>
    </source>
</evidence>